<keyword evidence="3" id="KW-1185">Reference proteome</keyword>
<dbReference type="InterPro" id="IPR032830">
    <property type="entry name" value="XPB/Ssl2_N"/>
</dbReference>
<protein>
    <submittedName>
        <fullName evidence="2">XPB/Ssl2-like helicase family protein</fullName>
    </submittedName>
</protein>
<dbReference type="RefSeq" id="WP_130343988.1">
    <property type="nucleotide sequence ID" value="NZ_SGWQ01000003.1"/>
</dbReference>
<proteinExistence type="predicted"/>
<sequence>MSRTTLIDWLRAQDDEMLAGLLSARPDLATPPPAETAVVVVRAGTSGSAARACEGLDTLSLAVLEAMILLRADLDAVTVDAIVPMIGNGVTVDRVKAAVKGLRRLILVWGEDHDLRLASGVSNALGPFPGGLGQSKPVLAEVDLPEVINDLSEPERRMVVSLAHGPPIGRTKDAGFTGSLERAETPVQKLLAKGLLLHRDPDTVELPREIGLALRDSPLGPVAVGEPPLRTSAHKAVTVDSTGAGEAAEMSRHVENLLNRWSEEPPSVLKAGGLGVRDLRRLTRDLDVDETQAGLIAELALGAGLVADSAATAPEWLPTAQADVWLAATPANRWATLAAAWLDLPRLPGLGGRRDARDRLLVPLADELRRPHAPADRARVLGALADLAGGEGVSDPEDLVAVLAWRAPRRGGRLRDDIIRWTLREATALGVVALGALTSAGRALLDEGTSAAAKRMAEAMPQPVDHVLVQADLTVVAPGPLEPELATAMAQVADVESAGGATVYRIGEPSVRRALDAGRSADDLHELFRTHSRTPVPQSLTYMIDDVARRHGRLRGGTAGSFLRCDDPALVAEVAASAVAHRLELRRIAPTVLVSPLPLIEVLDELRDNGFSPAAEGPDGQVIDVRPRGRRLASRAKIAAPAPRPPSQERVAELVAKVRAGDRASASRRGRSVRLAAGDADTSGTLALLQEAVQQGRSAWIGVVDAHGVASQRILEPIRVGGGILEGRDSETDEIHRFPLHRITSAALVEE</sequence>
<reference evidence="2 3" key="1">
    <citation type="submission" date="2019-02" db="EMBL/GenBank/DDBJ databases">
        <title>Genomic Encyclopedia of Type Strains, Phase IV (KMG-IV): sequencing the most valuable type-strain genomes for metagenomic binning, comparative biology and taxonomic classification.</title>
        <authorList>
            <person name="Goeker M."/>
        </authorList>
    </citation>
    <scope>NUCLEOTIDE SEQUENCE [LARGE SCALE GENOMIC DNA]</scope>
    <source>
        <strain evidence="2 3">DSM 101727</strain>
    </source>
</reference>
<dbReference type="Pfam" id="PF13625">
    <property type="entry name" value="Helicase_C_3"/>
    <property type="match status" value="1"/>
</dbReference>
<keyword evidence="2" id="KW-0347">Helicase</keyword>
<evidence type="ECO:0000313" key="3">
    <source>
        <dbReference type="Proteomes" id="UP000294257"/>
    </source>
</evidence>
<keyword evidence="2" id="KW-0067">ATP-binding</keyword>
<comment type="caution">
    <text evidence="2">The sequence shown here is derived from an EMBL/GenBank/DDBJ whole genome shotgun (WGS) entry which is preliminary data.</text>
</comment>
<feature type="domain" description="Helicase XPB/Ssl2 N-terminal" evidence="1">
    <location>
        <begin position="467"/>
        <end position="589"/>
    </location>
</feature>
<dbReference type="AlphaFoldDB" id="A0A4Q7KWH8"/>
<name>A0A4Q7KWH8_9PSEU</name>
<evidence type="ECO:0000313" key="2">
    <source>
        <dbReference type="EMBL" id="RZS41017.1"/>
    </source>
</evidence>
<keyword evidence="2" id="KW-0378">Hydrolase</keyword>
<organism evidence="2 3">
    <name type="scientific">Herbihabitans rhizosphaerae</name>
    <dbReference type="NCBI Taxonomy" id="1872711"/>
    <lineage>
        <taxon>Bacteria</taxon>
        <taxon>Bacillati</taxon>
        <taxon>Actinomycetota</taxon>
        <taxon>Actinomycetes</taxon>
        <taxon>Pseudonocardiales</taxon>
        <taxon>Pseudonocardiaceae</taxon>
        <taxon>Herbihabitans</taxon>
    </lineage>
</organism>
<gene>
    <name evidence="2" type="ORF">EV193_103335</name>
</gene>
<accession>A0A4Q7KWH8</accession>
<dbReference type="OrthoDB" id="3415124at2"/>
<dbReference type="Proteomes" id="UP000294257">
    <property type="component" value="Unassembled WGS sequence"/>
</dbReference>
<dbReference type="EMBL" id="SGWQ01000003">
    <property type="protein sequence ID" value="RZS41017.1"/>
    <property type="molecule type" value="Genomic_DNA"/>
</dbReference>
<keyword evidence="2" id="KW-0547">Nucleotide-binding</keyword>
<evidence type="ECO:0000259" key="1">
    <source>
        <dbReference type="Pfam" id="PF13625"/>
    </source>
</evidence>
<dbReference type="GO" id="GO:0004386">
    <property type="term" value="F:helicase activity"/>
    <property type="evidence" value="ECO:0007669"/>
    <property type="project" value="UniProtKB-KW"/>
</dbReference>